<dbReference type="Proteomes" id="UP001226091">
    <property type="component" value="Chromosome"/>
</dbReference>
<protein>
    <submittedName>
        <fullName evidence="1">Gamma-glutamylcyclotransferase</fullName>
    </submittedName>
</protein>
<sequence>MNCHLFVYGTLRYMEKNHHFLKDRTCIAEQAWTNGSLYDSNDGYPAMTVEQETVYGELYEIDEELLPEVHVLEGYNGPEADDNLFEFVPIRVYTDKMEYDAFCYVIKPEQADTMKKIKSGDWKEYQFILNPPAETFYFAYGSCMDTERFQKAAVDHHFADVIGGGKAEKYSVKFTVTMEDGGRADIVEDGGGAEGILYRVPEEAVDYLYMREGVDSKLYRPAFIKVETGGVVYEQCLTFTVVQKKEEFRPPGHYSTEILRGAKSRLGEEYIEKIRAYMAALPEYKP</sequence>
<evidence type="ECO:0000313" key="1">
    <source>
        <dbReference type="EMBL" id="WHZ59626.1"/>
    </source>
</evidence>
<proteinExistence type="predicted"/>
<gene>
    <name evidence="1" type="ORF">QLQ22_09960</name>
</gene>
<reference evidence="2" key="1">
    <citation type="journal article" date="2025" name="Aquaculture">
        <title>Assessment of the bioflocculant production and safety properties of Metabacillus hrfriensis sp. nov. based on phenotypic and whole-genome sequencing analysis.</title>
        <authorList>
            <person name="Zhang R."/>
            <person name="Zhao Z."/>
            <person name="Luo L."/>
            <person name="Wang S."/>
            <person name="Guo K."/>
            <person name="Xu W."/>
        </authorList>
    </citation>
    <scope>NUCLEOTIDE SEQUENCE [LARGE SCALE GENOMIC DNA]</scope>
    <source>
        <strain evidence="2">CT-WN-B3</strain>
    </source>
</reference>
<evidence type="ECO:0000313" key="2">
    <source>
        <dbReference type="Proteomes" id="UP001226091"/>
    </source>
</evidence>
<keyword evidence="2" id="KW-1185">Reference proteome</keyword>
<dbReference type="EMBL" id="CP126116">
    <property type="protein sequence ID" value="WHZ59626.1"/>
    <property type="molecule type" value="Genomic_DNA"/>
</dbReference>
<accession>A0ACD4RGV4</accession>
<name>A0ACD4RGV4_9BACI</name>
<organism evidence="1 2">
    <name type="scientific">Metabacillus hrfriensis</name>
    <dbReference type="NCBI Taxonomy" id="3048891"/>
    <lineage>
        <taxon>Bacteria</taxon>
        <taxon>Bacillati</taxon>
        <taxon>Bacillota</taxon>
        <taxon>Bacilli</taxon>
        <taxon>Bacillales</taxon>
        <taxon>Bacillaceae</taxon>
        <taxon>Metabacillus</taxon>
    </lineage>
</organism>